<evidence type="ECO:0000259" key="10">
    <source>
        <dbReference type="SMART" id="SM00848"/>
    </source>
</evidence>
<dbReference type="InterPro" id="IPR013128">
    <property type="entry name" value="Peptidase_C1A"/>
</dbReference>
<evidence type="ECO:0000256" key="8">
    <source>
        <dbReference type="SAM" id="SignalP"/>
    </source>
</evidence>
<feature type="signal peptide" evidence="8">
    <location>
        <begin position="1"/>
        <end position="25"/>
    </location>
</feature>
<proteinExistence type="inferred from homology"/>
<dbReference type="InterPro" id="IPR000668">
    <property type="entry name" value="Peptidase_C1A_C"/>
</dbReference>
<feature type="domain" description="Cathepsin propeptide inhibitor" evidence="10">
    <location>
        <begin position="38"/>
        <end position="95"/>
    </location>
</feature>
<dbReference type="InterPro" id="IPR038765">
    <property type="entry name" value="Papain-like_cys_pep_sf"/>
</dbReference>
<evidence type="ECO:0000256" key="5">
    <source>
        <dbReference type="ARBA" id="ARBA00022807"/>
    </source>
</evidence>
<keyword evidence="5" id="KW-0788">Thiol protease</keyword>
<dbReference type="CDD" id="cd02248">
    <property type="entry name" value="Peptidase_C1A"/>
    <property type="match status" value="1"/>
</dbReference>
<evidence type="ECO:0000256" key="2">
    <source>
        <dbReference type="ARBA" id="ARBA00022670"/>
    </source>
</evidence>
<dbReference type="Gene3D" id="3.90.70.10">
    <property type="entry name" value="Cysteine proteinases"/>
    <property type="match status" value="1"/>
</dbReference>
<dbReference type="STRING" id="3988.B9S9A3"/>
<dbReference type="InterPro" id="IPR025661">
    <property type="entry name" value="Pept_asp_AS"/>
</dbReference>
<evidence type="ECO:0000313" key="12">
    <source>
        <dbReference type="Proteomes" id="UP000008311"/>
    </source>
</evidence>
<dbReference type="PANTHER" id="PTHR12411">
    <property type="entry name" value="CYSTEINE PROTEASE FAMILY C1-RELATED"/>
    <property type="match status" value="1"/>
</dbReference>
<reference evidence="12" key="1">
    <citation type="journal article" date="2010" name="Nat. Biotechnol.">
        <title>Draft genome sequence of the oilseed species Ricinus communis.</title>
        <authorList>
            <person name="Chan A.P."/>
            <person name="Crabtree J."/>
            <person name="Zhao Q."/>
            <person name="Lorenzi H."/>
            <person name="Orvis J."/>
            <person name="Puiu D."/>
            <person name="Melake-Berhan A."/>
            <person name="Jones K.M."/>
            <person name="Redman J."/>
            <person name="Chen G."/>
            <person name="Cahoon E.B."/>
            <person name="Gedil M."/>
            <person name="Stanke M."/>
            <person name="Haas B.J."/>
            <person name="Wortman J.R."/>
            <person name="Fraser-Liggett C.M."/>
            <person name="Ravel J."/>
            <person name="Rabinowicz P.D."/>
        </authorList>
    </citation>
    <scope>NUCLEOTIDE SEQUENCE [LARGE SCALE GENOMIC DNA]</scope>
    <source>
        <strain evidence="12">cv. Hale</strain>
    </source>
</reference>
<dbReference type="PROSITE" id="PS00639">
    <property type="entry name" value="THIOL_PROTEASE_HIS"/>
    <property type="match status" value="1"/>
</dbReference>
<dbReference type="FunFam" id="3.90.70.10:FF:000067">
    <property type="entry name" value="Senescence-specific cysteine protease"/>
    <property type="match status" value="1"/>
</dbReference>
<gene>
    <name evidence="11" type="ORF">RCOM_1014890</name>
</gene>
<dbReference type="Pfam" id="PF00112">
    <property type="entry name" value="Peptidase_C1"/>
    <property type="match status" value="1"/>
</dbReference>
<feature type="domain" description="Peptidase C1A papain C-terminal" evidence="9">
    <location>
        <begin position="129"/>
        <end position="339"/>
    </location>
</feature>
<dbReference type="SUPFAM" id="SSF54001">
    <property type="entry name" value="Cysteine proteinases"/>
    <property type="match status" value="1"/>
</dbReference>
<evidence type="ECO:0000256" key="3">
    <source>
        <dbReference type="ARBA" id="ARBA00022729"/>
    </source>
</evidence>
<accession>B9S9A3</accession>
<dbReference type="GO" id="GO:0004197">
    <property type="term" value="F:cysteine-type endopeptidase activity"/>
    <property type="evidence" value="ECO:0000318"/>
    <property type="project" value="GO_Central"/>
</dbReference>
<dbReference type="InterPro" id="IPR013201">
    <property type="entry name" value="Prot_inhib_I29"/>
</dbReference>
<evidence type="ECO:0000256" key="6">
    <source>
        <dbReference type="ARBA" id="ARBA00023157"/>
    </source>
</evidence>
<dbReference type="PROSITE" id="PS00640">
    <property type="entry name" value="THIOL_PROTEASE_ASN"/>
    <property type="match status" value="1"/>
</dbReference>
<evidence type="ECO:0000256" key="7">
    <source>
        <dbReference type="ARBA" id="ARBA00023180"/>
    </source>
</evidence>
<keyword evidence="6" id="KW-1015">Disulfide bond</keyword>
<keyword evidence="12" id="KW-1185">Reference proteome</keyword>
<keyword evidence="3 8" id="KW-0732">Signal</keyword>
<keyword evidence="4 11" id="KW-0378">Hydrolase</keyword>
<evidence type="ECO:0000313" key="11">
    <source>
        <dbReference type="EMBL" id="EEF39872.1"/>
    </source>
</evidence>
<dbReference type="InParanoid" id="B9S9A3"/>
<dbReference type="GO" id="GO:0005615">
    <property type="term" value="C:extracellular space"/>
    <property type="evidence" value="ECO:0000318"/>
    <property type="project" value="GO_Central"/>
</dbReference>
<dbReference type="PROSITE" id="PS00139">
    <property type="entry name" value="THIOL_PROTEASE_CYS"/>
    <property type="match status" value="1"/>
</dbReference>
<name>B9S9A3_RICCO</name>
<dbReference type="Pfam" id="PF08246">
    <property type="entry name" value="Inhibitor_I29"/>
    <property type="match status" value="1"/>
</dbReference>
<evidence type="ECO:0000256" key="4">
    <source>
        <dbReference type="ARBA" id="ARBA00022801"/>
    </source>
</evidence>
<organism evidence="11 12">
    <name type="scientific">Ricinus communis</name>
    <name type="common">Castor bean</name>
    <dbReference type="NCBI Taxonomy" id="3988"/>
    <lineage>
        <taxon>Eukaryota</taxon>
        <taxon>Viridiplantae</taxon>
        <taxon>Streptophyta</taxon>
        <taxon>Embryophyta</taxon>
        <taxon>Tracheophyta</taxon>
        <taxon>Spermatophyta</taxon>
        <taxon>Magnoliopsida</taxon>
        <taxon>eudicotyledons</taxon>
        <taxon>Gunneridae</taxon>
        <taxon>Pentapetalae</taxon>
        <taxon>rosids</taxon>
        <taxon>fabids</taxon>
        <taxon>Malpighiales</taxon>
        <taxon>Euphorbiaceae</taxon>
        <taxon>Acalyphoideae</taxon>
        <taxon>Acalypheae</taxon>
        <taxon>Ricinus</taxon>
    </lineage>
</organism>
<sequence>MALPLQTKLAIVLMILVTWVSQAMPRPLIDEDAVAEKHEQWMARHGRTYQDDEEKERRFHIFKKNLKHIENFNNAFNRTYKLGLNHFADLTDEEFLATYTGYKMPKVLPTANITTKTTQSSDVLYEANVPESIDWRTRGVVTPVKNQGRCGCCWAFSAAAAVEGIIGNGVSLSAQQLLDCVPDSNGCNGGFMDNAFRYIIQNQGLASATYYPYQLMREMCRPSNNAARISGYVDVTPADEETLKSAVARQPVSAAVDATSELNFKYYGGGIFPPQDCGSTLTHAITIVGYGTSAEGTKYWLIKNSWGEGWGEGGYMRLQRDVGSYGGACGIALRASYPTR</sequence>
<feature type="chain" id="PRO_5018582415" evidence="8">
    <location>
        <begin position="26"/>
        <end position="340"/>
    </location>
</feature>
<dbReference type="InterPro" id="IPR039417">
    <property type="entry name" value="Peptidase_C1A_papain-like"/>
</dbReference>
<dbReference type="InterPro" id="IPR000169">
    <property type="entry name" value="Pept_cys_AS"/>
</dbReference>
<dbReference type="eggNOG" id="KOG1543">
    <property type="taxonomic scope" value="Eukaryota"/>
</dbReference>
<evidence type="ECO:0000256" key="1">
    <source>
        <dbReference type="ARBA" id="ARBA00008455"/>
    </source>
</evidence>
<dbReference type="EMBL" id="EQ973895">
    <property type="protein sequence ID" value="EEF39872.1"/>
    <property type="molecule type" value="Genomic_DNA"/>
</dbReference>
<dbReference type="InterPro" id="IPR025660">
    <property type="entry name" value="Pept_his_AS"/>
</dbReference>
<keyword evidence="7" id="KW-0325">Glycoprotein</keyword>
<dbReference type="SMART" id="SM00848">
    <property type="entry name" value="Inhibitor_I29"/>
    <property type="match status" value="1"/>
</dbReference>
<protein>
    <submittedName>
        <fullName evidence="11">Cysteine protease, putative</fullName>
        <ecNumber evidence="11">3.4.22.31</ecNumber>
    </submittedName>
</protein>
<dbReference type="GO" id="GO:0051603">
    <property type="term" value="P:proteolysis involved in protein catabolic process"/>
    <property type="evidence" value="ECO:0000318"/>
    <property type="project" value="GO_Central"/>
</dbReference>
<dbReference type="EC" id="3.4.22.31" evidence="11"/>
<dbReference type="Proteomes" id="UP000008311">
    <property type="component" value="Unassembled WGS sequence"/>
</dbReference>
<dbReference type="AlphaFoldDB" id="B9S9A3"/>
<keyword evidence="2 11" id="KW-0645">Protease</keyword>
<comment type="similarity">
    <text evidence="1">Belongs to the peptidase C1 family.</text>
</comment>
<dbReference type="PRINTS" id="PR00705">
    <property type="entry name" value="PAPAIN"/>
</dbReference>
<dbReference type="SMART" id="SM00645">
    <property type="entry name" value="Pept_C1"/>
    <property type="match status" value="1"/>
</dbReference>
<dbReference type="GO" id="GO:0005764">
    <property type="term" value="C:lysosome"/>
    <property type="evidence" value="ECO:0000318"/>
    <property type="project" value="GO_Central"/>
</dbReference>
<evidence type="ECO:0000259" key="9">
    <source>
        <dbReference type="SMART" id="SM00645"/>
    </source>
</evidence>